<protein>
    <submittedName>
        <fullName evidence="6">Amidase</fullName>
    </submittedName>
</protein>
<feature type="active site" description="Charge relay system" evidence="3">
    <location>
        <position position="144"/>
    </location>
</feature>
<evidence type="ECO:0000313" key="7">
    <source>
        <dbReference type="Proteomes" id="UP000070700"/>
    </source>
</evidence>
<dbReference type="Proteomes" id="UP000070700">
    <property type="component" value="Unassembled WGS sequence"/>
</dbReference>
<dbReference type="InterPro" id="IPR023631">
    <property type="entry name" value="Amidase_dom"/>
</dbReference>
<gene>
    <name evidence="6" type="ORF">LY89DRAFT_629688</name>
</gene>
<feature type="domain" description="Amidase" evidence="5">
    <location>
        <begin position="88"/>
        <end position="536"/>
    </location>
</feature>
<proteinExistence type="inferred from homology"/>
<evidence type="ECO:0000256" key="3">
    <source>
        <dbReference type="PIRSR" id="PIRSR001221-1"/>
    </source>
</evidence>
<feature type="active site" description="Acyl-ester intermediate" evidence="3">
    <location>
        <position position="244"/>
    </location>
</feature>
<feature type="active site" description="Charge relay system" evidence="3">
    <location>
        <position position="220"/>
    </location>
</feature>
<dbReference type="GeneID" id="28820943"/>
<dbReference type="PANTHER" id="PTHR46072">
    <property type="entry name" value="AMIDASE-RELATED-RELATED"/>
    <property type="match status" value="1"/>
</dbReference>
<name>A0A132B805_MOLSC</name>
<feature type="binding site" evidence="4">
    <location>
        <begin position="241"/>
        <end position="244"/>
    </location>
    <ligand>
        <name>substrate</name>
    </ligand>
</feature>
<dbReference type="PIRSF" id="PIRSF001221">
    <property type="entry name" value="Amidase_fungi"/>
    <property type="match status" value="1"/>
</dbReference>
<dbReference type="AlphaFoldDB" id="A0A132B805"/>
<dbReference type="PANTHER" id="PTHR46072:SF5">
    <property type="entry name" value="GENERAL AMIDASE-C"/>
    <property type="match status" value="1"/>
</dbReference>
<dbReference type="SUPFAM" id="SSF75304">
    <property type="entry name" value="Amidase signature (AS) enzymes"/>
    <property type="match status" value="1"/>
</dbReference>
<evidence type="ECO:0000256" key="1">
    <source>
        <dbReference type="ARBA" id="ARBA00009199"/>
    </source>
</evidence>
<dbReference type="InParanoid" id="A0A132B805"/>
<evidence type="ECO:0000256" key="2">
    <source>
        <dbReference type="ARBA" id="ARBA00022801"/>
    </source>
</evidence>
<sequence length="554" mass="60379">MSAVAEIVNQTWETIANKYREQTSAKIPSEWLLPSSITSTVSETSVQNVLSIPRTCGILSEQEIEITEKYDAVTLAEMLKEGKVKSVDVTRAFCKRAAVAQQLTYCLTETMFDEALERAKYCDDYLAKEGKPLGPLHGLPISLKDSFNVKGFKSTIGYVSFIANEPSTTNSALVSILLNLGAVLYVKTNIPQTLMTADSQNNIFLRTLNPNSLHLTAGGSSGGEGALSALKGSILGVGTDIAGSIRIPAYCNGVTGFKPSTRRIPYGGQTGPGRVGSWAILASAGPICRSVSDAHFFCKSVLSADCWVFDETVVSAPWRYLQPMGKRLKLGYLKEHARWPLSPTLSRVFDEATKALSAAGHVMVDIEPLLPKDIMVDAMVTAFKMFSLDPKQTPFSIIKKSGEPIIPSIGTIVVEEMKGFVPDLDAVWDLNVEAKAMKEKVRDLWVKEGLDAILMPVYQGTAPKHDNYGAPPYTVFANLLDYPSVSIPFLKSNKKLDEPYIRKGVTYAPAYESEACEGVPGGLQILGRNMRDEECLDVAGVVESILRMAERKIV</sequence>
<dbReference type="Pfam" id="PF01425">
    <property type="entry name" value="Amidase"/>
    <property type="match status" value="1"/>
</dbReference>
<keyword evidence="2" id="KW-0378">Hydrolase</keyword>
<dbReference type="KEGG" id="psco:LY89DRAFT_629688"/>
<feature type="binding site" evidence="4">
    <location>
        <position position="194"/>
    </location>
    <ligand>
        <name>substrate</name>
    </ligand>
</feature>
<feature type="binding site" evidence="4">
    <location>
        <position position="220"/>
    </location>
    <ligand>
        <name>substrate</name>
    </ligand>
</feature>
<dbReference type="InterPro" id="IPR036928">
    <property type="entry name" value="AS_sf"/>
</dbReference>
<dbReference type="OrthoDB" id="6428749at2759"/>
<evidence type="ECO:0000313" key="6">
    <source>
        <dbReference type="EMBL" id="KUJ08532.1"/>
    </source>
</evidence>
<accession>A0A132B805</accession>
<comment type="similarity">
    <text evidence="1">Belongs to the amidase family.</text>
</comment>
<evidence type="ECO:0000259" key="5">
    <source>
        <dbReference type="Pfam" id="PF01425"/>
    </source>
</evidence>
<dbReference type="EMBL" id="KQ947435">
    <property type="protein sequence ID" value="KUJ08532.1"/>
    <property type="molecule type" value="Genomic_DNA"/>
</dbReference>
<dbReference type="GO" id="GO:0016787">
    <property type="term" value="F:hydrolase activity"/>
    <property type="evidence" value="ECO:0007669"/>
    <property type="project" value="UniProtKB-KW"/>
</dbReference>
<keyword evidence="7" id="KW-1185">Reference proteome</keyword>
<evidence type="ECO:0000256" key="4">
    <source>
        <dbReference type="PIRSR" id="PIRSR001221-2"/>
    </source>
</evidence>
<dbReference type="RefSeq" id="XP_018062887.1">
    <property type="nucleotide sequence ID" value="XM_018211217.1"/>
</dbReference>
<dbReference type="STRING" id="149040.A0A132B805"/>
<dbReference type="Gene3D" id="3.90.1300.10">
    <property type="entry name" value="Amidase signature (AS) domain"/>
    <property type="match status" value="1"/>
</dbReference>
<organism evidence="6 7">
    <name type="scientific">Mollisia scopiformis</name>
    <name type="common">Conifer needle endophyte fungus</name>
    <name type="synonym">Phialocephala scopiformis</name>
    <dbReference type="NCBI Taxonomy" id="149040"/>
    <lineage>
        <taxon>Eukaryota</taxon>
        <taxon>Fungi</taxon>
        <taxon>Dikarya</taxon>
        <taxon>Ascomycota</taxon>
        <taxon>Pezizomycotina</taxon>
        <taxon>Leotiomycetes</taxon>
        <taxon>Helotiales</taxon>
        <taxon>Mollisiaceae</taxon>
        <taxon>Mollisia</taxon>
    </lineage>
</organism>
<reference evidence="6 7" key="1">
    <citation type="submission" date="2015-10" db="EMBL/GenBank/DDBJ databases">
        <title>Full genome of DAOMC 229536 Phialocephala scopiformis, a fungal endophyte of spruce producing the potent anti-insectan compound rugulosin.</title>
        <authorList>
            <consortium name="DOE Joint Genome Institute"/>
            <person name="Walker A.K."/>
            <person name="Frasz S.L."/>
            <person name="Seifert K.A."/>
            <person name="Miller J.D."/>
            <person name="Mondo S.J."/>
            <person name="Labutti K."/>
            <person name="Lipzen A."/>
            <person name="Dockter R."/>
            <person name="Kennedy M."/>
            <person name="Grigoriev I.V."/>
            <person name="Spatafora J.W."/>
        </authorList>
    </citation>
    <scope>NUCLEOTIDE SEQUENCE [LARGE SCALE GENOMIC DNA]</scope>
    <source>
        <strain evidence="6 7">CBS 120377</strain>
    </source>
</reference>